<dbReference type="RefSeq" id="XP_009691324.1">
    <property type="nucleotide sequence ID" value="XM_009693029.1"/>
</dbReference>
<evidence type="ECO:0000256" key="1">
    <source>
        <dbReference type="SAM" id="SignalP"/>
    </source>
</evidence>
<dbReference type="KEGG" id="tot:TOT_030000284"/>
<gene>
    <name evidence="2" type="ORF">TOT_030000284</name>
</gene>
<reference evidence="2 3" key="1">
    <citation type="journal article" date="2012" name="MBio">
        <title>Comparative genome analysis of three eukaryotic parasites with differing abilities to transform leukocytes reveals key mediators of Theileria-induced leukocyte transformation.</title>
        <authorList>
            <person name="Hayashida K."/>
            <person name="Hara Y."/>
            <person name="Abe T."/>
            <person name="Yamasaki C."/>
            <person name="Toyoda A."/>
            <person name="Kosuge T."/>
            <person name="Suzuki Y."/>
            <person name="Sato Y."/>
            <person name="Kawashima S."/>
            <person name="Katayama T."/>
            <person name="Wakaguri H."/>
            <person name="Inoue N."/>
            <person name="Homma K."/>
            <person name="Tada-Umezaki M."/>
            <person name="Yagi Y."/>
            <person name="Fujii Y."/>
            <person name="Habara T."/>
            <person name="Kanehisa M."/>
            <person name="Watanabe H."/>
            <person name="Ito K."/>
            <person name="Gojobori T."/>
            <person name="Sugawara H."/>
            <person name="Imanishi T."/>
            <person name="Weir W."/>
            <person name="Gardner M."/>
            <person name="Pain A."/>
            <person name="Shiels B."/>
            <person name="Hattori M."/>
            <person name="Nene V."/>
            <person name="Sugimoto C."/>
        </authorList>
    </citation>
    <scope>NUCLEOTIDE SEQUENCE [LARGE SCALE GENOMIC DNA]</scope>
    <source>
        <strain evidence="2 3">Shintoku</strain>
    </source>
</reference>
<sequence>MSTAKYIILILLITHSSCIEVTLPITLCDPSQLSITTTAITLHKQGGYYHFCRLYKYESNSGLITKVRYKNVILFTNLMPPMSHSNRVVYEMVGENFEVVVITLGSGSGLIEGGYYIIDNKVYDIWSLDAVVNDELKTFNEPFKNIVEDVIYSRIPDMRYMHSFTIESVTSGDLIIAQKAPLNMLPNITIDTIVCIVMNRILVGQVIESESEETLEVAEDEELRPLDYSLRKRN</sequence>
<dbReference type="Proteomes" id="UP000003786">
    <property type="component" value="Chromosome 3"/>
</dbReference>
<proteinExistence type="predicted"/>
<dbReference type="VEuPathDB" id="PiroplasmaDB:TOT_030000284"/>
<feature type="signal peptide" evidence="1">
    <location>
        <begin position="1"/>
        <end position="18"/>
    </location>
</feature>
<evidence type="ECO:0000313" key="2">
    <source>
        <dbReference type="EMBL" id="BAM41023.1"/>
    </source>
</evidence>
<dbReference type="OrthoDB" id="10350769at2759"/>
<dbReference type="EMBL" id="AP011948">
    <property type="protein sequence ID" value="BAM41023.1"/>
    <property type="molecule type" value="Genomic_DNA"/>
</dbReference>
<accession>J4C8M0</accession>
<name>J4C8M0_THEOR</name>
<dbReference type="GeneID" id="20715475"/>
<protein>
    <submittedName>
        <fullName evidence="2">Uncharacterized protein</fullName>
    </submittedName>
</protein>
<organism evidence="2 3">
    <name type="scientific">Theileria orientalis strain Shintoku</name>
    <dbReference type="NCBI Taxonomy" id="869250"/>
    <lineage>
        <taxon>Eukaryota</taxon>
        <taxon>Sar</taxon>
        <taxon>Alveolata</taxon>
        <taxon>Apicomplexa</taxon>
        <taxon>Aconoidasida</taxon>
        <taxon>Piroplasmida</taxon>
        <taxon>Theileriidae</taxon>
        <taxon>Theileria</taxon>
    </lineage>
</organism>
<dbReference type="AlphaFoldDB" id="J4C8M0"/>
<feature type="chain" id="PRO_5003778627" evidence="1">
    <location>
        <begin position="19"/>
        <end position="234"/>
    </location>
</feature>
<keyword evidence="1" id="KW-0732">Signal</keyword>
<keyword evidence="3" id="KW-1185">Reference proteome</keyword>
<evidence type="ECO:0000313" key="3">
    <source>
        <dbReference type="Proteomes" id="UP000003786"/>
    </source>
</evidence>